<reference evidence="2" key="1">
    <citation type="submission" date="2022-11" db="UniProtKB">
        <authorList>
            <consortium name="WormBaseParasite"/>
        </authorList>
    </citation>
    <scope>IDENTIFICATION</scope>
</reference>
<dbReference type="Proteomes" id="UP000887576">
    <property type="component" value="Unplaced"/>
</dbReference>
<name>A0AC34RND5_9BILA</name>
<protein>
    <submittedName>
        <fullName evidence="2">F-box domain-containing protein</fullName>
    </submittedName>
</protein>
<organism evidence="1 2">
    <name type="scientific">Panagrolaimus sp. JU765</name>
    <dbReference type="NCBI Taxonomy" id="591449"/>
    <lineage>
        <taxon>Eukaryota</taxon>
        <taxon>Metazoa</taxon>
        <taxon>Ecdysozoa</taxon>
        <taxon>Nematoda</taxon>
        <taxon>Chromadorea</taxon>
        <taxon>Rhabditida</taxon>
        <taxon>Tylenchina</taxon>
        <taxon>Panagrolaimomorpha</taxon>
        <taxon>Panagrolaimoidea</taxon>
        <taxon>Panagrolaimidae</taxon>
        <taxon>Panagrolaimus</taxon>
    </lineage>
</organism>
<accession>A0AC34RND5</accession>
<evidence type="ECO:0000313" key="1">
    <source>
        <dbReference type="Proteomes" id="UP000887576"/>
    </source>
</evidence>
<sequence length="510" mass="59071">MAPPKRNADTELAFDCLDLKKIRPSEDIDHISQLLQNIEATVKLRNSEISLDSIKNLLVNCGKVLTDMKSKLAFEKSFQETEQRRSFIVQNLPESTAKSASIRINEDTKLVSESLNELDVKAIPESVYRMPGERNLKSDEPSKKQFKKESNFQPLATDRRAEMMDSFNFLGLPLAVQELITNEIVHNSIPEDRIQLALTSKYCNELVQRAKPMKIIDKFWIGFFPRFTFISNSRDYTRTKEQWGEVLRNCQIKHLLLKFDSQFSSDEYSEILDVLPEATKFTTKLDIITVNHLNMKDEVVGFYVKLKHLKSVTLEKLGLILPYYPSKTAKFSIGADICIRNEVASAHFPFHFTYLGQNTFAFEMFPKNFVRIFISQRFVGKNRRILKLEKSFWVFSKIAFNVVSASNPDKNYFCGVFKNEEEQRFILENVDRDEILKVQFVDESIQETTAYGIIERFVRPRYSAEMLESAFPTANFTSPEERVEKINNVLGTNIQLIQANDFVQTVRMIQ</sequence>
<evidence type="ECO:0000313" key="2">
    <source>
        <dbReference type="WBParaSite" id="JU765_v2.g862.t1"/>
    </source>
</evidence>
<dbReference type="WBParaSite" id="JU765_v2.g862.t1">
    <property type="protein sequence ID" value="JU765_v2.g862.t1"/>
    <property type="gene ID" value="JU765_v2.g862"/>
</dbReference>
<proteinExistence type="predicted"/>